<accession>A0ABN3FJQ6</accession>
<gene>
    <name evidence="1" type="ORF">GCM10009854_03550</name>
</gene>
<proteinExistence type="predicted"/>
<comment type="caution">
    <text evidence="1">The sequence shown here is derived from an EMBL/GenBank/DDBJ whole genome shotgun (WGS) entry which is preliminary data.</text>
</comment>
<sequence length="82" mass="8786">MNNQDTLPEALDVTALTTLGEEHHKRAARALGTQEVSEHLVKVCALEAPGPTVADEDVQAALRVQPRICKPAAFADHSAWAC</sequence>
<name>A0ABN3FJQ6_9PSEU</name>
<dbReference type="Proteomes" id="UP001501218">
    <property type="component" value="Unassembled WGS sequence"/>
</dbReference>
<protein>
    <submittedName>
        <fullName evidence="1">Uncharacterized protein</fullName>
    </submittedName>
</protein>
<dbReference type="RefSeq" id="WP_344125719.1">
    <property type="nucleotide sequence ID" value="NZ_BAAARA010000001.1"/>
</dbReference>
<reference evidence="1 2" key="1">
    <citation type="journal article" date="2019" name="Int. J. Syst. Evol. Microbiol.">
        <title>The Global Catalogue of Microorganisms (GCM) 10K type strain sequencing project: providing services to taxonomists for standard genome sequencing and annotation.</title>
        <authorList>
            <consortium name="The Broad Institute Genomics Platform"/>
            <consortium name="The Broad Institute Genome Sequencing Center for Infectious Disease"/>
            <person name="Wu L."/>
            <person name="Ma J."/>
        </authorList>
    </citation>
    <scope>NUCLEOTIDE SEQUENCE [LARGE SCALE GENOMIC DNA]</scope>
    <source>
        <strain evidence="1 2">JCM 16221</strain>
    </source>
</reference>
<organism evidence="1 2">
    <name type="scientific">Saccharopolyspora halophila</name>
    <dbReference type="NCBI Taxonomy" id="405551"/>
    <lineage>
        <taxon>Bacteria</taxon>
        <taxon>Bacillati</taxon>
        <taxon>Actinomycetota</taxon>
        <taxon>Actinomycetes</taxon>
        <taxon>Pseudonocardiales</taxon>
        <taxon>Pseudonocardiaceae</taxon>
        <taxon>Saccharopolyspora</taxon>
    </lineage>
</organism>
<keyword evidence="2" id="KW-1185">Reference proteome</keyword>
<evidence type="ECO:0000313" key="2">
    <source>
        <dbReference type="Proteomes" id="UP001501218"/>
    </source>
</evidence>
<dbReference type="EMBL" id="BAAARA010000001">
    <property type="protein sequence ID" value="GAA2331677.1"/>
    <property type="molecule type" value="Genomic_DNA"/>
</dbReference>
<evidence type="ECO:0000313" key="1">
    <source>
        <dbReference type="EMBL" id="GAA2331677.1"/>
    </source>
</evidence>